<dbReference type="Pfam" id="PF03254">
    <property type="entry name" value="XG_FTase"/>
    <property type="match status" value="1"/>
</dbReference>
<reference evidence="8 9" key="1">
    <citation type="journal article" date="2024" name="Nat. Commun.">
        <title>Phylogenomics reveals the evolutionary origins of lichenization in chlorophyte algae.</title>
        <authorList>
            <person name="Puginier C."/>
            <person name="Libourel C."/>
            <person name="Otte J."/>
            <person name="Skaloud P."/>
            <person name="Haon M."/>
            <person name="Grisel S."/>
            <person name="Petersen M."/>
            <person name="Berrin J.G."/>
            <person name="Delaux P.M."/>
            <person name="Dal Grande F."/>
            <person name="Keller J."/>
        </authorList>
    </citation>
    <scope>NUCLEOTIDE SEQUENCE [LARGE SCALE GENOMIC DNA]</scope>
    <source>
        <strain evidence="8 9">SAG 216-7</strain>
    </source>
</reference>
<keyword evidence="2 6" id="KW-0328">Glycosyltransferase</keyword>
<accession>A0ABR2Z512</accession>
<name>A0ABR2Z512_9CHLO</name>
<keyword evidence="5 6" id="KW-0961">Cell wall biogenesis/degradation</keyword>
<keyword evidence="4" id="KW-0325">Glycoprotein</keyword>
<sequence length="416" mass="47091">MSAAEHSRTDASAWSGGQGTPSQGLLRLRGRSETKQRAQPTALDSLMHKYAERHKQCLFDDSYRGQYIIVSMSDNFSGLGNRMLSVVTGMLMALMTQRCFFLRHDTYHREFKNSRGLDMRWWEHEAMLQRWGRHNLTTLVMGPRSIWSMLPTDPLYATGNLTDLWAAQDAVDIHYDNDYLVPLLLSNPHYRGFFNRYFPGHEIFHPLSRFLFHLHPRHETAAQKFRLAKFGGFTVGLQIRTQKPLGPELDKPAVSHYCALARAMQLKRGLRDDQVRFFIATDSEEALEAVRKALGRERVVSTSGGGAKGAKGTQAGNPGTEESAVLDMRLLSLSDALVVTSASSFGYVAAAWGGVVPIHVLHRGDKPSMLNPYFYIPLDTEPCYWGAHRYFLEKAPEEAIKVLKDNPLWMQYAHCQ</sequence>
<dbReference type="Gene3D" id="3.40.50.11350">
    <property type="match status" value="1"/>
</dbReference>
<dbReference type="PANTHER" id="PTHR31889">
    <property type="entry name" value="FUCOSYLTRANSFERASE 2-RELATED"/>
    <property type="match status" value="1"/>
</dbReference>
<evidence type="ECO:0000256" key="2">
    <source>
        <dbReference type="ARBA" id="ARBA00022676"/>
    </source>
</evidence>
<evidence type="ECO:0000256" key="4">
    <source>
        <dbReference type="ARBA" id="ARBA00023180"/>
    </source>
</evidence>
<comment type="similarity">
    <text evidence="1 6">Belongs to the glycosyltransferase 37 family.</text>
</comment>
<organism evidence="8 9">
    <name type="scientific">Coccomyxa subellipsoidea</name>
    <dbReference type="NCBI Taxonomy" id="248742"/>
    <lineage>
        <taxon>Eukaryota</taxon>
        <taxon>Viridiplantae</taxon>
        <taxon>Chlorophyta</taxon>
        <taxon>core chlorophytes</taxon>
        <taxon>Trebouxiophyceae</taxon>
        <taxon>Trebouxiophyceae incertae sedis</taxon>
        <taxon>Coccomyxaceae</taxon>
        <taxon>Coccomyxa</taxon>
    </lineage>
</organism>
<evidence type="ECO:0000313" key="9">
    <source>
        <dbReference type="Proteomes" id="UP001491310"/>
    </source>
</evidence>
<protein>
    <recommendedName>
        <fullName evidence="6">Fucosyltransferase</fullName>
        <ecNumber evidence="6">2.4.1.-</ecNumber>
    </recommendedName>
</protein>
<evidence type="ECO:0000256" key="7">
    <source>
        <dbReference type="SAM" id="MobiDB-lite"/>
    </source>
</evidence>
<comment type="function">
    <text evidence="6">May be involved in cell wall biosynthesis.</text>
</comment>
<dbReference type="EMBL" id="JALJOT010000001">
    <property type="protein sequence ID" value="KAK9918574.1"/>
    <property type="molecule type" value="Genomic_DNA"/>
</dbReference>
<evidence type="ECO:0000313" key="8">
    <source>
        <dbReference type="EMBL" id="KAK9918574.1"/>
    </source>
</evidence>
<proteinExistence type="inferred from homology"/>
<evidence type="ECO:0000256" key="6">
    <source>
        <dbReference type="RuleBase" id="RU367004"/>
    </source>
</evidence>
<dbReference type="InterPro" id="IPR004938">
    <property type="entry name" value="XG_FTase"/>
</dbReference>
<feature type="region of interest" description="Disordered" evidence="7">
    <location>
        <begin position="1"/>
        <end position="42"/>
    </location>
</feature>
<evidence type="ECO:0000256" key="1">
    <source>
        <dbReference type="ARBA" id="ARBA00010481"/>
    </source>
</evidence>
<dbReference type="PANTHER" id="PTHR31889:SF2">
    <property type="entry name" value="FUCOSYLTRANSFERASE 3"/>
    <property type="match status" value="1"/>
</dbReference>
<gene>
    <name evidence="8" type="ORF">WJX75_005093</name>
</gene>
<keyword evidence="6" id="KW-0333">Golgi apparatus</keyword>
<evidence type="ECO:0000256" key="3">
    <source>
        <dbReference type="ARBA" id="ARBA00022679"/>
    </source>
</evidence>
<dbReference type="Proteomes" id="UP001491310">
    <property type="component" value="Unassembled WGS sequence"/>
</dbReference>
<dbReference type="EC" id="2.4.1.-" evidence="6"/>
<keyword evidence="9" id="KW-1185">Reference proteome</keyword>
<evidence type="ECO:0000256" key="5">
    <source>
        <dbReference type="ARBA" id="ARBA00023316"/>
    </source>
</evidence>
<comment type="subcellular location">
    <subcellularLocation>
        <location evidence="6">Golgi apparatus</location>
        <location evidence="6">Golgi stack membrane</location>
        <topology evidence="6">Single-pass type II membrane protein</topology>
    </subcellularLocation>
</comment>
<keyword evidence="3 6" id="KW-0808">Transferase</keyword>
<comment type="caution">
    <text evidence="8">The sequence shown here is derived from an EMBL/GenBank/DDBJ whole genome shotgun (WGS) entry which is preliminary data.</text>
</comment>